<feature type="compositionally biased region" description="Basic and acidic residues" evidence="1">
    <location>
        <begin position="102"/>
        <end position="112"/>
    </location>
</feature>
<dbReference type="EMBL" id="JAKROA010000016">
    <property type="protein sequence ID" value="KAL5103625.1"/>
    <property type="molecule type" value="Genomic_DNA"/>
</dbReference>
<proteinExistence type="predicted"/>
<evidence type="ECO:0000256" key="1">
    <source>
        <dbReference type="SAM" id="MobiDB-lite"/>
    </source>
</evidence>
<organism evidence="2 3">
    <name type="scientific">Taenia crassiceps</name>
    <dbReference type="NCBI Taxonomy" id="6207"/>
    <lineage>
        <taxon>Eukaryota</taxon>
        <taxon>Metazoa</taxon>
        <taxon>Spiralia</taxon>
        <taxon>Lophotrochozoa</taxon>
        <taxon>Platyhelminthes</taxon>
        <taxon>Cestoda</taxon>
        <taxon>Eucestoda</taxon>
        <taxon>Cyclophyllidea</taxon>
        <taxon>Taeniidae</taxon>
        <taxon>Taenia</taxon>
    </lineage>
</organism>
<feature type="region of interest" description="Disordered" evidence="1">
    <location>
        <begin position="82"/>
        <end position="151"/>
    </location>
</feature>
<reference evidence="2 3" key="1">
    <citation type="journal article" date="2022" name="Front. Cell. Infect. Microbiol.">
        <title>The Genomes of Two Strains of Taenia crassiceps the Animal Model for the Study of Human Cysticercosis.</title>
        <authorList>
            <person name="Bobes R.J."/>
            <person name="Estrada K."/>
            <person name="Rios-Valencia D.G."/>
            <person name="Calderon-Gallegos A."/>
            <person name="de la Torre P."/>
            <person name="Carrero J.C."/>
            <person name="Sanchez-Flores A."/>
            <person name="Laclette J.P."/>
        </authorList>
    </citation>
    <scope>NUCLEOTIDE SEQUENCE [LARGE SCALE GENOMIC DNA]</scope>
    <source>
        <strain evidence="2">WFUcys</strain>
    </source>
</reference>
<feature type="region of interest" description="Disordered" evidence="1">
    <location>
        <begin position="15"/>
        <end position="35"/>
    </location>
</feature>
<accession>A0ABR4Q211</accession>
<protein>
    <submittedName>
        <fullName evidence="2">Uncharacterized protein</fullName>
    </submittedName>
</protein>
<sequence length="151" mass="17094">MRGLKSTRVHLHERACSKSGLSHSVSPSATPPSSITHTLSLSRLLQFLQCNTENCKYHHVAPPLPPLSRDWRKSLRNTRLLGFVEPASQSRPSRAAPTCRNEQQRDEGEPLIRRPRQADQTGKRVVFAKRERSQLHRPSICQSWDADPSLS</sequence>
<dbReference type="Proteomes" id="UP001651158">
    <property type="component" value="Unassembled WGS sequence"/>
</dbReference>
<keyword evidence="3" id="KW-1185">Reference proteome</keyword>
<comment type="caution">
    <text evidence="2">The sequence shown here is derived from an EMBL/GenBank/DDBJ whole genome shotgun (WGS) entry which is preliminary data.</text>
</comment>
<gene>
    <name evidence="2" type="ORF">TcWFU_000452</name>
</gene>
<evidence type="ECO:0000313" key="2">
    <source>
        <dbReference type="EMBL" id="KAL5103625.1"/>
    </source>
</evidence>
<evidence type="ECO:0000313" key="3">
    <source>
        <dbReference type="Proteomes" id="UP001651158"/>
    </source>
</evidence>
<name>A0ABR4Q211_9CEST</name>
<feature type="compositionally biased region" description="Polar residues" evidence="1">
    <location>
        <begin position="19"/>
        <end position="35"/>
    </location>
</feature>